<evidence type="ECO:0000313" key="4">
    <source>
        <dbReference type="EMBL" id="GAT65621.1"/>
    </source>
</evidence>
<dbReference type="PANTHER" id="PTHR30590">
    <property type="entry name" value="INNER MEMBRANE PROTEIN"/>
    <property type="match status" value="1"/>
</dbReference>
<keyword evidence="2" id="KW-0472">Membrane</keyword>
<feature type="transmembrane region" description="Helical" evidence="2">
    <location>
        <begin position="23"/>
        <end position="41"/>
    </location>
</feature>
<dbReference type="AlphaFoldDB" id="A0A161LV46"/>
<dbReference type="InterPro" id="IPR007349">
    <property type="entry name" value="DUF418"/>
</dbReference>
<feature type="transmembrane region" description="Helical" evidence="2">
    <location>
        <begin position="148"/>
        <end position="169"/>
    </location>
</feature>
<feature type="transmembrane region" description="Helical" evidence="2">
    <location>
        <begin position="125"/>
        <end position="141"/>
    </location>
</feature>
<reference evidence="4 5" key="1">
    <citation type="journal article" date="2016" name="Genome Announc.">
        <title>Draft Genome Sequence of Planomonospora sphaerica JCM9374, a Rare Actinomycete.</title>
        <authorList>
            <person name="Dohra H."/>
            <person name="Suzuki T."/>
            <person name="Inoue Y."/>
            <person name="Kodani S."/>
        </authorList>
    </citation>
    <scope>NUCLEOTIDE SEQUENCE [LARGE SCALE GENOMIC DNA]</scope>
    <source>
        <strain evidence="4 5">JCM 9374</strain>
    </source>
</reference>
<dbReference type="PANTHER" id="PTHR30590:SF2">
    <property type="entry name" value="INNER MEMBRANE PROTEIN"/>
    <property type="match status" value="1"/>
</dbReference>
<name>A0A161LV46_9ACTN</name>
<proteinExistence type="predicted"/>
<feature type="transmembrane region" description="Helical" evidence="2">
    <location>
        <begin position="61"/>
        <end position="81"/>
    </location>
</feature>
<evidence type="ECO:0000259" key="3">
    <source>
        <dbReference type="Pfam" id="PF04235"/>
    </source>
</evidence>
<dbReference type="EMBL" id="BDCX01000002">
    <property type="protein sequence ID" value="GAT65621.1"/>
    <property type="molecule type" value="Genomic_DNA"/>
</dbReference>
<sequence>MSGAAAAGIVEDMTSQRIDALDVLRGIAIMGTLGTNIWIFTSPAGPAGALAALEPAGALETLLRFLTNGKFLALLTLLFGVGLELQYRSARRRGTPWPGWYLWRAALLFAEGLIHYLLIFEFDVLMGYAVTSMVVAYLIGRSDRAVRWWIIGVGSAFTAVIGLLTAALLTAPEQRAGRADEPVTLFTEGSYADQVAARIDSFALYRLEAVFIVPLGIVLFLLGSRLMRAGVFEGSERGTVLRRRLMLLGFGVGAPLNLLTSFAGEGWFLVDRYLLPPLVALGLLALVTTVAHRLSGTPGLLRRGLTGVGRTALSCYVLQNLVAAALCYGWGLGLAGRLADQGPWWPVAAWAGVCALFTVLAALWLRRFDRGPLELAWQWAYRAPQRSRRSGGPGGPGGPGADGAERSRGAVRSP</sequence>
<keyword evidence="5" id="KW-1185">Reference proteome</keyword>
<evidence type="ECO:0000313" key="5">
    <source>
        <dbReference type="Proteomes" id="UP000077701"/>
    </source>
</evidence>
<feature type="domain" description="DUF418" evidence="3">
    <location>
        <begin position="226"/>
        <end position="380"/>
    </location>
</feature>
<organism evidence="4 5">
    <name type="scientific">Planomonospora sphaerica</name>
    <dbReference type="NCBI Taxonomy" id="161355"/>
    <lineage>
        <taxon>Bacteria</taxon>
        <taxon>Bacillati</taxon>
        <taxon>Actinomycetota</taxon>
        <taxon>Actinomycetes</taxon>
        <taxon>Streptosporangiales</taxon>
        <taxon>Streptosporangiaceae</taxon>
        <taxon>Planomonospora</taxon>
    </lineage>
</organism>
<feature type="transmembrane region" description="Helical" evidence="2">
    <location>
        <begin position="344"/>
        <end position="365"/>
    </location>
</feature>
<feature type="transmembrane region" description="Helical" evidence="2">
    <location>
        <begin position="245"/>
        <end position="268"/>
    </location>
</feature>
<keyword evidence="2" id="KW-1133">Transmembrane helix</keyword>
<accession>A0A161LV46</accession>
<feature type="transmembrane region" description="Helical" evidence="2">
    <location>
        <begin position="203"/>
        <end position="224"/>
    </location>
</feature>
<comment type="caution">
    <text evidence="4">The sequence shown here is derived from an EMBL/GenBank/DDBJ whole genome shotgun (WGS) entry which is preliminary data.</text>
</comment>
<dbReference type="Proteomes" id="UP000077701">
    <property type="component" value="Unassembled WGS sequence"/>
</dbReference>
<protein>
    <submittedName>
        <fullName evidence="4">Membrane protein</fullName>
    </submittedName>
</protein>
<evidence type="ECO:0000256" key="1">
    <source>
        <dbReference type="SAM" id="MobiDB-lite"/>
    </source>
</evidence>
<dbReference type="InterPro" id="IPR052529">
    <property type="entry name" value="Bact_Transport_Assoc"/>
</dbReference>
<gene>
    <name evidence="4" type="ORF">PS9374_01254</name>
</gene>
<evidence type="ECO:0000256" key="2">
    <source>
        <dbReference type="SAM" id="Phobius"/>
    </source>
</evidence>
<dbReference type="STRING" id="161355.PS9374_01254"/>
<feature type="transmembrane region" description="Helical" evidence="2">
    <location>
        <begin position="313"/>
        <end position="332"/>
    </location>
</feature>
<feature type="transmembrane region" description="Helical" evidence="2">
    <location>
        <begin position="274"/>
        <end position="292"/>
    </location>
</feature>
<feature type="compositionally biased region" description="Gly residues" evidence="1">
    <location>
        <begin position="391"/>
        <end position="401"/>
    </location>
</feature>
<keyword evidence="2" id="KW-0812">Transmembrane</keyword>
<reference evidence="5" key="2">
    <citation type="submission" date="2016-04" db="EMBL/GenBank/DDBJ databases">
        <title>Planomonospora sphaerica JCM9374 whole genome shotgun sequence.</title>
        <authorList>
            <person name="Suzuki T."/>
            <person name="Dohra H."/>
            <person name="Kodani S."/>
        </authorList>
    </citation>
    <scope>NUCLEOTIDE SEQUENCE [LARGE SCALE GENOMIC DNA]</scope>
    <source>
        <strain evidence="5">JCM 9374</strain>
    </source>
</reference>
<dbReference type="Pfam" id="PF04235">
    <property type="entry name" value="DUF418"/>
    <property type="match status" value="1"/>
</dbReference>
<feature type="transmembrane region" description="Helical" evidence="2">
    <location>
        <begin position="101"/>
        <end position="119"/>
    </location>
</feature>
<feature type="region of interest" description="Disordered" evidence="1">
    <location>
        <begin position="384"/>
        <end position="414"/>
    </location>
</feature>